<gene>
    <name evidence="2" type="ORF">Xsto_02674</name>
</gene>
<keyword evidence="1" id="KW-1133">Transmembrane helix</keyword>
<dbReference type="EMBL" id="NJAJ01000024">
    <property type="protein sequence ID" value="PHM64791.1"/>
    <property type="molecule type" value="Genomic_DNA"/>
</dbReference>
<accession>A0A2D0KMY0</accession>
<evidence type="ECO:0000256" key="1">
    <source>
        <dbReference type="SAM" id="Phobius"/>
    </source>
</evidence>
<keyword evidence="1" id="KW-0472">Membrane</keyword>
<name>A0A2D0KMY0_9GAMM</name>
<feature type="transmembrane region" description="Helical" evidence="1">
    <location>
        <begin position="36"/>
        <end position="69"/>
    </location>
</feature>
<dbReference type="AlphaFoldDB" id="A0A2D0KMY0"/>
<comment type="caution">
    <text evidence="2">The sequence shown here is derived from an EMBL/GenBank/DDBJ whole genome shotgun (WGS) entry which is preliminary data.</text>
</comment>
<reference evidence="2 3" key="1">
    <citation type="journal article" date="2017" name="Nat. Microbiol.">
        <title>Natural product diversity associated with the nematode symbionts Photorhabdus and Xenorhabdus.</title>
        <authorList>
            <person name="Tobias N.J."/>
            <person name="Wolff H."/>
            <person name="Djahanschiri B."/>
            <person name="Grundmann F."/>
            <person name="Kronenwerth M."/>
            <person name="Shi Y.M."/>
            <person name="Simonyi S."/>
            <person name="Grun P."/>
            <person name="Shapiro-Ilan D."/>
            <person name="Pidot S.J."/>
            <person name="Stinear T.P."/>
            <person name="Ebersberger I."/>
            <person name="Bode H.B."/>
        </authorList>
    </citation>
    <scope>NUCLEOTIDE SEQUENCE [LARGE SCALE GENOMIC DNA]</scope>
    <source>
        <strain evidence="2 3">DSM 17904</strain>
    </source>
</reference>
<keyword evidence="1" id="KW-0812">Transmembrane</keyword>
<evidence type="ECO:0000313" key="3">
    <source>
        <dbReference type="Proteomes" id="UP000222366"/>
    </source>
</evidence>
<sequence length="86" mass="10290">MEDLLEFFAALLECIYHIIKCILTFLKWIMENIFNFFMVIGVLFCIVIAGSIVKFIFYSSFLVLVLSVCKYRKKIKRYLNEKDLFK</sequence>
<feature type="transmembrane region" description="Helical" evidence="1">
    <location>
        <begin position="7"/>
        <end position="30"/>
    </location>
</feature>
<dbReference type="Proteomes" id="UP000222366">
    <property type="component" value="Unassembled WGS sequence"/>
</dbReference>
<organism evidence="2 3">
    <name type="scientific">Xenorhabdus stockiae</name>
    <dbReference type="NCBI Taxonomy" id="351614"/>
    <lineage>
        <taxon>Bacteria</taxon>
        <taxon>Pseudomonadati</taxon>
        <taxon>Pseudomonadota</taxon>
        <taxon>Gammaproteobacteria</taxon>
        <taxon>Enterobacterales</taxon>
        <taxon>Morganellaceae</taxon>
        <taxon>Xenorhabdus</taxon>
    </lineage>
</organism>
<proteinExistence type="predicted"/>
<protein>
    <submittedName>
        <fullName evidence="2">Uncharacterized protein</fullName>
    </submittedName>
</protein>
<evidence type="ECO:0000313" key="2">
    <source>
        <dbReference type="EMBL" id="PHM64791.1"/>
    </source>
</evidence>
<keyword evidence="3" id="KW-1185">Reference proteome</keyword>